<reference evidence="1 2" key="1">
    <citation type="submission" date="2013-12" db="EMBL/GenBank/DDBJ databases">
        <title>Interactions Between Genome Architecture and Virulence Genes in Pseudomonas syringae, strain CC1557 as a model.</title>
        <authorList>
            <person name="Baltrus D."/>
            <person name="Hockett K."/>
            <person name="Karlsrud E."/>
            <person name="Dougherty K."/>
            <person name="Nishimura M."/>
        </authorList>
    </citation>
    <scope>NUCLEOTIDE SEQUENCE [LARGE SCALE GENOMIC DNA]</scope>
    <source>
        <strain evidence="1 2">CC1557</strain>
    </source>
</reference>
<dbReference type="eggNOG" id="ENOG5031JAB">
    <property type="taxonomic scope" value="Bacteria"/>
</dbReference>
<proteinExistence type="predicted"/>
<dbReference type="KEGG" id="psyr:N018_08465"/>
<dbReference type="HOGENOM" id="CLU_144793_0_0_6"/>
<protein>
    <submittedName>
        <fullName evidence="1">Uncharacterized protein</fullName>
    </submittedName>
</protein>
<accession>W0MNY5</accession>
<name>W0MNY5_PSESX</name>
<organism evidence="1 2">
    <name type="scientific">Pseudomonas syringae CC1557</name>
    <dbReference type="NCBI Taxonomy" id="1357279"/>
    <lineage>
        <taxon>Bacteria</taxon>
        <taxon>Pseudomonadati</taxon>
        <taxon>Pseudomonadota</taxon>
        <taxon>Gammaproteobacteria</taxon>
        <taxon>Pseudomonadales</taxon>
        <taxon>Pseudomonadaceae</taxon>
        <taxon>Pseudomonas</taxon>
        <taxon>Pseudomonas syringae</taxon>
    </lineage>
</organism>
<dbReference type="STRING" id="1357279.N018_08465"/>
<dbReference type="EMBL" id="CP007014">
    <property type="protein sequence ID" value="AHG40279.1"/>
    <property type="molecule type" value="Genomic_DNA"/>
</dbReference>
<evidence type="ECO:0000313" key="1">
    <source>
        <dbReference type="EMBL" id="AHG40279.1"/>
    </source>
</evidence>
<dbReference type="RefSeq" id="WP_025389312.1">
    <property type="nucleotide sequence ID" value="NZ_CP007014.1"/>
</dbReference>
<sequence>MHTSTLPATSCVPLPLREGSFEAHINKQPLIVSSLQGRLALRSELTHKPDRWVWKVIADGKAGRIRASIGLYLDRDLEPGTHRLPGNDRIKVIYNERSLQRSTLYHSAHFQGGVLTLLEADPCTLRLRGHFSFSLSSINFEVTEGRFDLRCL</sequence>
<gene>
    <name evidence="1" type="ORF">N018_08465</name>
</gene>
<dbReference type="Proteomes" id="UP000019089">
    <property type="component" value="Chromosome"/>
</dbReference>
<evidence type="ECO:0000313" key="2">
    <source>
        <dbReference type="Proteomes" id="UP000019089"/>
    </source>
</evidence>
<dbReference type="AlphaFoldDB" id="W0MNY5"/>